<keyword evidence="1" id="KW-0732">Signal</keyword>
<feature type="chain" id="PRO_5004881986" evidence="1">
    <location>
        <begin position="23"/>
        <end position="317"/>
    </location>
</feature>
<evidence type="ECO:0000313" key="4">
    <source>
        <dbReference type="Proteomes" id="UP000019149"/>
    </source>
</evidence>
<dbReference type="Proteomes" id="UP000019149">
    <property type="component" value="Unassembled WGS sequence"/>
</dbReference>
<dbReference type="CTD" id="36344035"/>
<dbReference type="InterPro" id="IPR001283">
    <property type="entry name" value="CRISP-related"/>
</dbReference>
<gene>
    <name evidence="3" type="ORF">EGR_08320</name>
</gene>
<name>W6U8S0_ECHGR</name>
<feature type="domain" description="SCP" evidence="2">
    <location>
        <begin position="22"/>
        <end position="167"/>
    </location>
</feature>
<organism evidence="3 4">
    <name type="scientific">Echinococcus granulosus</name>
    <name type="common">Hydatid tapeworm</name>
    <dbReference type="NCBI Taxonomy" id="6210"/>
    <lineage>
        <taxon>Eukaryota</taxon>
        <taxon>Metazoa</taxon>
        <taxon>Spiralia</taxon>
        <taxon>Lophotrochozoa</taxon>
        <taxon>Platyhelminthes</taxon>
        <taxon>Cestoda</taxon>
        <taxon>Eucestoda</taxon>
        <taxon>Cyclophyllidea</taxon>
        <taxon>Taeniidae</taxon>
        <taxon>Echinococcus</taxon>
        <taxon>Echinococcus granulosus group</taxon>
    </lineage>
</organism>
<protein>
    <submittedName>
        <fullName evidence="3">GLIPR1-like protein</fullName>
    </submittedName>
</protein>
<dbReference type="KEGG" id="egl:EGR_08320"/>
<dbReference type="GO" id="GO:0005576">
    <property type="term" value="C:extracellular region"/>
    <property type="evidence" value="ECO:0007669"/>
    <property type="project" value="InterPro"/>
</dbReference>
<dbReference type="SUPFAM" id="SSF55797">
    <property type="entry name" value="PR-1-like"/>
    <property type="match status" value="1"/>
</dbReference>
<dbReference type="InterPro" id="IPR035940">
    <property type="entry name" value="CAP_sf"/>
</dbReference>
<evidence type="ECO:0000259" key="2">
    <source>
        <dbReference type="SMART" id="SM00198"/>
    </source>
</evidence>
<dbReference type="GeneID" id="36344035"/>
<accession>W6U8S0</accession>
<dbReference type="Pfam" id="PF00188">
    <property type="entry name" value="CAP"/>
    <property type="match status" value="1"/>
</dbReference>
<dbReference type="SMR" id="W6U8S0"/>
<feature type="signal peptide" evidence="1">
    <location>
        <begin position="1"/>
        <end position="22"/>
    </location>
</feature>
<keyword evidence="4" id="KW-1185">Reference proteome</keyword>
<dbReference type="Gene3D" id="3.40.33.10">
    <property type="entry name" value="CAP"/>
    <property type="match status" value="1"/>
</dbReference>
<dbReference type="AlphaFoldDB" id="W6U8S0"/>
<sequence length="317" mass="36444">MSSTLGLVILISAATCQLPTDAERDHILEAHREVREHVFPPARNMLLMEYSKEMEMLAAYWAAHCIYEHPDRSRYPQYREVGQNLALTAGFKPSLTESVCVYKTESRFYKFANNSCSHVCGHYTQLVWATSIQVGCAMRQCDDLRPHWPNPQYLTVCQYKPPGNYVGRKPYIRGRSCSKCPRGYLCYRNQCASVSQMRKIYSKGSADKSVPECKPESFYSAIQYIEGLPSAPPLLHMLYAMAKTNLACNILAFVVQLYSHQVEEMIVKVYLILLFMIYFDEESQSIGHSAEKKMLFEHSVYTAKRMEDRNLPNHPNM</sequence>
<reference evidence="3 4" key="1">
    <citation type="journal article" date="2013" name="Nat. Genet.">
        <title>The genome of the hydatid tapeworm Echinococcus granulosus.</title>
        <authorList>
            <person name="Zheng H."/>
            <person name="Zhang W."/>
            <person name="Zhang L."/>
            <person name="Zhang Z."/>
            <person name="Li J."/>
            <person name="Lu G."/>
            <person name="Zhu Y."/>
            <person name="Wang Y."/>
            <person name="Huang Y."/>
            <person name="Liu J."/>
            <person name="Kang H."/>
            <person name="Chen J."/>
            <person name="Wang L."/>
            <person name="Chen A."/>
            <person name="Yu S."/>
            <person name="Gao Z."/>
            <person name="Jin L."/>
            <person name="Gu W."/>
            <person name="Wang Z."/>
            <person name="Zhao L."/>
            <person name="Shi B."/>
            <person name="Wen H."/>
            <person name="Lin R."/>
            <person name="Jones M.K."/>
            <person name="Brejova B."/>
            <person name="Vinar T."/>
            <person name="Zhao G."/>
            <person name="McManus D.P."/>
            <person name="Chen Z."/>
            <person name="Zhou Y."/>
            <person name="Wang S."/>
        </authorList>
    </citation>
    <scope>NUCLEOTIDE SEQUENCE [LARGE SCALE GENOMIC DNA]</scope>
</reference>
<dbReference type="STRING" id="6210.W6U8S0"/>
<dbReference type="RefSeq" id="XP_024348047.1">
    <property type="nucleotide sequence ID" value="XM_024497569.1"/>
</dbReference>
<proteinExistence type="predicted"/>
<comment type="caution">
    <text evidence="3">The sequence shown here is derived from an EMBL/GenBank/DDBJ whole genome shotgun (WGS) entry which is preliminary data.</text>
</comment>
<dbReference type="PROSITE" id="PS01009">
    <property type="entry name" value="CRISP_1"/>
    <property type="match status" value="1"/>
</dbReference>
<evidence type="ECO:0000256" key="1">
    <source>
        <dbReference type="SAM" id="SignalP"/>
    </source>
</evidence>
<dbReference type="OrthoDB" id="674273at2759"/>
<evidence type="ECO:0000313" key="3">
    <source>
        <dbReference type="EMBL" id="EUB56851.1"/>
    </source>
</evidence>
<dbReference type="PRINTS" id="PR00837">
    <property type="entry name" value="V5TPXLIKE"/>
</dbReference>
<dbReference type="PANTHER" id="PTHR10334">
    <property type="entry name" value="CYSTEINE-RICH SECRETORY PROTEIN-RELATED"/>
    <property type="match status" value="1"/>
</dbReference>
<dbReference type="SMART" id="SM00198">
    <property type="entry name" value="SCP"/>
    <property type="match status" value="1"/>
</dbReference>
<dbReference type="InterPro" id="IPR014044">
    <property type="entry name" value="CAP_dom"/>
</dbReference>
<dbReference type="InterPro" id="IPR018244">
    <property type="entry name" value="Allrgn_V5/Tpx1_CS"/>
</dbReference>
<dbReference type="EMBL" id="APAU02000102">
    <property type="protein sequence ID" value="EUB56851.1"/>
    <property type="molecule type" value="Genomic_DNA"/>
</dbReference>